<dbReference type="InterPro" id="IPR001611">
    <property type="entry name" value="Leu-rich_rpt"/>
</dbReference>
<keyword evidence="15" id="KW-0732">Signal</keyword>
<evidence type="ECO:0000259" key="16">
    <source>
        <dbReference type="Pfam" id="PF00465"/>
    </source>
</evidence>
<reference evidence="18 19" key="1">
    <citation type="submission" date="2015-04" db="EMBL/GenBank/DDBJ databases">
        <authorList>
            <person name="Syromyatnikov M.Y."/>
            <person name="Popov V.N."/>
        </authorList>
    </citation>
    <scope>NUCLEOTIDE SEQUENCE [LARGE SCALE GENOMIC DNA]</scope>
</reference>
<feature type="compositionally biased region" description="Basic and acidic residues" evidence="13">
    <location>
        <begin position="23"/>
        <end position="53"/>
    </location>
</feature>
<evidence type="ECO:0000259" key="17">
    <source>
        <dbReference type="Pfam" id="PF25137"/>
    </source>
</evidence>
<keyword evidence="6" id="KW-0677">Repeat</keyword>
<dbReference type="FunFam" id="1.20.1090.10:FF:000003">
    <property type="entry name" value="Probable hydroxyacid-oxoacid transhydrogenase, mitochondrial"/>
    <property type="match status" value="1"/>
</dbReference>
<evidence type="ECO:0000256" key="1">
    <source>
        <dbReference type="ARBA" id="ARBA00000813"/>
    </source>
</evidence>
<comment type="catalytic activity">
    <reaction evidence="11">
        <text>4-hydroxybutanoate + 2-oxoglutarate = (R)-2-hydroxyglutarate + succinate semialdehyde</text>
        <dbReference type="Rhea" id="RHEA:24734"/>
        <dbReference type="ChEBI" id="CHEBI:15801"/>
        <dbReference type="ChEBI" id="CHEBI:16724"/>
        <dbReference type="ChEBI" id="CHEBI:16810"/>
        <dbReference type="ChEBI" id="CHEBI:57706"/>
        <dbReference type="EC" id="1.1.99.24"/>
    </reaction>
</comment>
<dbReference type="SMART" id="SM00369">
    <property type="entry name" value="LRR_TYP"/>
    <property type="match status" value="9"/>
</dbReference>
<comment type="catalytic activity">
    <reaction evidence="1">
        <text>(S)-3-hydroxybutanoate + 2-oxoglutarate = (R)-2-hydroxyglutarate + acetoacetate</text>
        <dbReference type="Rhea" id="RHEA:23048"/>
        <dbReference type="ChEBI" id="CHEBI:11047"/>
        <dbReference type="ChEBI" id="CHEBI:13705"/>
        <dbReference type="ChEBI" id="CHEBI:15801"/>
        <dbReference type="ChEBI" id="CHEBI:16810"/>
        <dbReference type="EC" id="1.1.99.24"/>
    </reaction>
</comment>
<feature type="region of interest" description="Disordered" evidence="13">
    <location>
        <begin position="22"/>
        <end position="53"/>
    </location>
</feature>
<keyword evidence="8" id="KW-0560">Oxidoreductase</keyword>
<dbReference type="SUPFAM" id="SSF56796">
    <property type="entry name" value="Dehydroquinate synthase-like"/>
    <property type="match status" value="1"/>
</dbReference>
<keyword evidence="14" id="KW-1133">Transmembrane helix</keyword>
<dbReference type="InterPro" id="IPR056798">
    <property type="entry name" value="ADH_Fe_C"/>
</dbReference>
<dbReference type="Pfam" id="PF13306">
    <property type="entry name" value="LRR_5"/>
    <property type="match status" value="1"/>
</dbReference>
<dbReference type="Proteomes" id="UP000183832">
    <property type="component" value="Unassembled WGS sequence"/>
</dbReference>
<dbReference type="PANTHER" id="PTHR11496">
    <property type="entry name" value="ALCOHOL DEHYDROGENASE"/>
    <property type="match status" value="1"/>
</dbReference>
<dbReference type="Gene3D" id="3.40.50.1970">
    <property type="match status" value="1"/>
</dbReference>
<name>A0A1J1IYA1_9DIPT</name>
<dbReference type="OrthoDB" id="339764at2759"/>
<feature type="signal peptide" evidence="15">
    <location>
        <begin position="1"/>
        <end position="20"/>
    </location>
</feature>
<keyword evidence="5" id="KW-0433">Leucine-rich repeat</keyword>
<evidence type="ECO:0000256" key="6">
    <source>
        <dbReference type="ARBA" id="ARBA00022737"/>
    </source>
</evidence>
<evidence type="ECO:0000256" key="8">
    <source>
        <dbReference type="ARBA" id="ARBA00023002"/>
    </source>
</evidence>
<dbReference type="EMBL" id="CVRI01000059">
    <property type="protein sequence ID" value="CRL03553.1"/>
    <property type="molecule type" value="Genomic_DNA"/>
</dbReference>
<dbReference type="InterPro" id="IPR042157">
    <property type="entry name" value="HOT"/>
</dbReference>
<accession>A0A1J1IYA1</accession>
<dbReference type="InterPro" id="IPR001670">
    <property type="entry name" value="ADH_Fe/GldA"/>
</dbReference>
<feature type="region of interest" description="Disordered" evidence="13">
    <location>
        <begin position="75"/>
        <end position="99"/>
    </location>
</feature>
<dbReference type="SUPFAM" id="SSF52058">
    <property type="entry name" value="L domain-like"/>
    <property type="match status" value="2"/>
</dbReference>
<dbReference type="Pfam" id="PF13855">
    <property type="entry name" value="LRR_8"/>
    <property type="match status" value="3"/>
</dbReference>
<proteinExistence type="inferred from homology"/>
<evidence type="ECO:0000256" key="7">
    <source>
        <dbReference type="ARBA" id="ARBA00022946"/>
    </source>
</evidence>
<dbReference type="Gene3D" id="3.80.10.10">
    <property type="entry name" value="Ribonuclease Inhibitor"/>
    <property type="match status" value="4"/>
</dbReference>
<feature type="transmembrane region" description="Helical" evidence="14">
    <location>
        <begin position="700"/>
        <end position="725"/>
    </location>
</feature>
<dbReference type="FunFam" id="3.40.50.1970:FF:000003">
    <property type="entry name" value="Alcohol dehydrogenase, iron-containing"/>
    <property type="match status" value="1"/>
</dbReference>
<protein>
    <recommendedName>
        <fullName evidence="12">Probable hydroxyacid-oxoacid transhydrogenase, mitochondrial</fullName>
        <ecNumber evidence="4">1.1.99.24</ecNumber>
    </recommendedName>
</protein>
<keyword evidence="9" id="KW-0496">Mitochondrion</keyword>
<keyword evidence="14" id="KW-0472">Membrane</keyword>
<dbReference type="Pfam" id="PF00465">
    <property type="entry name" value="Fe-ADH"/>
    <property type="match status" value="1"/>
</dbReference>
<evidence type="ECO:0000256" key="4">
    <source>
        <dbReference type="ARBA" id="ARBA00013182"/>
    </source>
</evidence>
<evidence type="ECO:0000256" key="14">
    <source>
        <dbReference type="SAM" id="Phobius"/>
    </source>
</evidence>
<dbReference type="PROSITE" id="PS51450">
    <property type="entry name" value="LRR"/>
    <property type="match status" value="3"/>
</dbReference>
<dbReference type="Pfam" id="PF25137">
    <property type="entry name" value="ADH_Fe_C"/>
    <property type="match status" value="1"/>
</dbReference>
<dbReference type="SMART" id="SM00365">
    <property type="entry name" value="LRR_SD22"/>
    <property type="match status" value="6"/>
</dbReference>
<keyword evidence="19" id="KW-1185">Reference proteome</keyword>
<dbReference type="InterPro" id="IPR039697">
    <property type="entry name" value="Alcohol_dehydrogenase_Fe"/>
</dbReference>
<dbReference type="GO" id="GO:0005739">
    <property type="term" value="C:mitochondrion"/>
    <property type="evidence" value="ECO:0007669"/>
    <property type="project" value="UniProtKB-SubCell"/>
</dbReference>
<evidence type="ECO:0000313" key="18">
    <source>
        <dbReference type="EMBL" id="CRL03553.1"/>
    </source>
</evidence>
<feature type="domain" description="Alcohol dehydrogenase iron-type/glycerol dehydrogenase GldA" evidence="16">
    <location>
        <begin position="830"/>
        <end position="1002"/>
    </location>
</feature>
<dbReference type="GO" id="GO:0004022">
    <property type="term" value="F:alcohol dehydrogenase (NAD+) activity"/>
    <property type="evidence" value="ECO:0007669"/>
    <property type="project" value="InterPro"/>
</dbReference>
<evidence type="ECO:0000256" key="12">
    <source>
        <dbReference type="ARBA" id="ARBA00070550"/>
    </source>
</evidence>
<evidence type="ECO:0000313" key="19">
    <source>
        <dbReference type="Proteomes" id="UP000183832"/>
    </source>
</evidence>
<keyword evidence="7" id="KW-0809">Transit peptide</keyword>
<dbReference type="InterPro" id="IPR026906">
    <property type="entry name" value="LRR_5"/>
</dbReference>
<organism evidence="18 19">
    <name type="scientific">Clunio marinus</name>
    <dbReference type="NCBI Taxonomy" id="568069"/>
    <lineage>
        <taxon>Eukaryota</taxon>
        <taxon>Metazoa</taxon>
        <taxon>Ecdysozoa</taxon>
        <taxon>Arthropoda</taxon>
        <taxon>Hexapoda</taxon>
        <taxon>Insecta</taxon>
        <taxon>Pterygota</taxon>
        <taxon>Neoptera</taxon>
        <taxon>Endopterygota</taxon>
        <taxon>Diptera</taxon>
        <taxon>Nematocera</taxon>
        <taxon>Chironomoidea</taxon>
        <taxon>Chironomidae</taxon>
        <taxon>Clunio</taxon>
    </lineage>
</organism>
<dbReference type="PANTHER" id="PTHR11496:SF83">
    <property type="entry name" value="HYDROXYACID-OXOACID TRANSHYDROGENASE, MITOCHONDRIAL"/>
    <property type="match status" value="1"/>
</dbReference>
<dbReference type="FunFam" id="3.80.10.10:FF:001164">
    <property type="entry name" value="GH01279p"/>
    <property type="match status" value="1"/>
</dbReference>
<dbReference type="STRING" id="568069.A0A1J1IYA1"/>
<evidence type="ECO:0000256" key="2">
    <source>
        <dbReference type="ARBA" id="ARBA00004173"/>
    </source>
</evidence>
<comment type="similarity">
    <text evidence="3">Belongs to the iron-containing alcohol dehydrogenase family. Hydroxyacid-oxoacid transhydrogenase subfamily.</text>
</comment>
<comment type="function">
    <text evidence="10">Catalyzes the cofactor-independent reversible oxidation of gamma-hydroxybutyrate (GHB) to succinic semialdehyde (SSA) coupled to reduction of 2-ketoglutarate (2-KG) to D-2-hydroxyglutarate (D-2-HG). L-3-hydroxybutyrate (L-3-OHB) is also a substrate for HOT when using 2-KG as hydrogen acceptor, resulting in the formation of D-2-HG.</text>
</comment>
<dbReference type="GO" id="GO:0046872">
    <property type="term" value="F:metal ion binding"/>
    <property type="evidence" value="ECO:0007669"/>
    <property type="project" value="InterPro"/>
</dbReference>
<dbReference type="InterPro" id="IPR032675">
    <property type="entry name" value="LRR_dom_sf"/>
</dbReference>
<evidence type="ECO:0000256" key="13">
    <source>
        <dbReference type="SAM" id="MobiDB-lite"/>
    </source>
</evidence>
<dbReference type="InterPro" id="IPR003591">
    <property type="entry name" value="Leu-rich_rpt_typical-subtyp"/>
</dbReference>
<dbReference type="Gene3D" id="1.20.1090.10">
    <property type="entry name" value="Dehydroquinate synthase-like - alpha domain"/>
    <property type="match status" value="1"/>
</dbReference>
<evidence type="ECO:0000256" key="15">
    <source>
        <dbReference type="SAM" id="SignalP"/>
    </source>
</evidence>
<sequence>MRNQSLLVIIVAVCVATAATAPPDKDSQIDDHLNDISDDKFKPDPKVPKSLDSRFNKMLPFPKIEDIKLEESKKAEKVQKNQKNSTTEKAIKDETSTIEFDEEYTDDEVDEEEEEDLGVDINKSNNEMKQCPRDCICERNMQAYFVATCSRLDLETQSFANLPITDLQVIDIGPQFPIVLGVEFFKKIGLANVTSIKIANSSIEYISPSAFNGLNELYSVNLTSIGIDLIHPDTFANNTKLKILILSGNNLNVMQSLSSPYTDYMLKSPSIEELDISNCNMQEFLPTAFSQMKNIIYINLAGNKLTTLPQGLFDRTDTIEELDLSYNMIATLPKNIFNRTSLGILHLKYNEIVSNLEFVTKDVQKLDLSSNRIVNVNNQMFKGIENLSNLVLKGNLIKRIHPGAFLTLKNLRYIDLSYNDLDQINSLTFLKNSDLEVIRINNNMRLKTLPNEGFETAQKSFHVFMFDASNCDLSTLSDNTFKTMPFITRLYLSGNNIEKVPKDLFSPLVRLMELDLSNNLFSNLDPQIFWNNQDLLKLNLNANPIESLSTKIFAPTPYLEDLDISDCDLISLWHDSSKQARVGDFLKNLKVFNASNNDIKNIYASDLSTMKNLKVFDLKNNPLECNDDFRSLMKFLGLRKVTLGNRNAHSEFDDLKPTFFEEMSPAVEWNELARKICKRGDDDDETEEVVIEEAATNYRFIWPMLIAMLSVVVILLLIMNIIAFFMRKRGERYREALLQSKNSIIYQKLSEEITPQTPKIHRYVVLQSEKQTPQTPRAHRYTPIQQMIQRKRALDLMLALTSASCKCPSHSYGLEASSSKETAFEMSSSAIRFGPGVSKELGMDLKNMNLKNVCLVVDKNLVNFPSVRTAFDSLSKEKINYEVYDKVRVEPTEASFREVIEYSRARSFDGYVAIGGGSTIDTCKVANLYANDPEAEFLDYVNAPIGKAKELKVKLKPFIALPSTSGSGSEATGMAIFDYKTLKVKTGIAYKALKPTMALVDPLHTLTMPEKVATYSGFDVFCHALESFTAIQYTERPAPANPKLRPPYQGANPISDVWARYALQTIKNNFKRAVKNQDDLEARGKMHLTSVIAGVGFGNAGVHLCHGLSYAISGLVRKFVPDGYGDDHPIIPHGLSVVLTAPAVFEFLGSSCPERHLEAAEILGADITNAKKADAGIILADVIRSYMSDLNIENGLESLDFTTSDIGKLVDGTLPQERVNKMAPRGQTKEDLAKLFEKSMKSY</sequence>
<gene>
    <name evidence="18" type="ORF">CLUMA_CG016488</name>
</gene>
<evidence type="ECO:0000256" key="10">
    <source>
        <dbReference type="ARBA" id="ARBA00024921"/>
    </source>
</evidence>
<feature type="domain" description="Fe-containing alcohol dehydrogenase-like C-terminal" evidence="17">
    <location>
        <begin position="1050"/>
        <end position="1240"/>
    </location>
</feature>
<dbReference type="AlphaFoldDB" id="A0A1J1IYA1"/>
<evidence type="ECO:0000256" key="3">
    <source>
        <dbReference type="ARBA" id="ARBA00010005"/>
    </source>
</evidence>
<dbReference type="CDD" id="cd08190">
    <property type="entry name" value="HOT"/>
    <property type="match status" value="1"/>
</dbReference>
<dbReference type="GO" id="GO:0047988">
    <property type="term" value="F:hydroxyacid-oxoacid transhydrogenase activity"/>
    <property type="evidence" value="ECO:0007669"/>
    <property type="project" value="UniProtKB-EC"/>
</dbReference>
<keyword evidence="14" id="KW-0812">Transmembrane</keyword>
<comment type="subcellular location">
    <subcellularLocation>
        <location evidence="2">Mitochondrion</location>
    </subcellularLocation>
</comment>
<evidence type="ECO:0000256" key="9">
    <source>
        <dbReference type="ARBA" id="ARBA00023128"/>
    </source>
</evidence>
<evidence type="ECO:0000256" key="5">
    <source>
        <dbReference type="ARBA" id="ARBA00022614"/>
    </source>
</evidence>
<evidence type="ECO:0000256" key="11">
    <source>
        <dbReference type="ARBA" id="ARBA00049496"/>
    </source>
</evidence>
<feature type="chain" id="PRO_5012475715" description="Probable hydroxyacid-oxoacid transhydrogenase, mitochondrial" evidence="15">
    <location>
        <begin position="21"/>
        <end position="1243"/>
    </location>
</feature>
<dbReference type="EC" id="1.1.99.24" evidence="4"/>